<dbReference type="EMBL" id="BMXY01000004">
    <property type="protein sequence ID" value="GGZ70462.1"/>
    <property type="molecule type" value="Genomic_DNA"/>
</dbReference>
<organism evidence="4 5">
    <name type="scientific">Cognatilysobacter xinjiangensis</name>
    <dbReference type="NCBI Taxonomy" id="546892"/>
    <lineage>
        <taxon>Bacteria</taxon>
        <taxon>Pseudomonadati</taxon>
        <taxon>Pseudomonadota</taxon>
        <taxon>Gammaproteobacteria</taxon>
        <taxon>Lysobacterales</taxon>
        <taxon>Lysobacteraceae</taxon>
        <taxon>Cognatilysobacter</taxon>
    </lineage>
</organism>
<evidence type="ECO:0000313" key="5">
    <source>
        <dbReference type="Proteomes" id="UP000643403"/>
    </source>
</evidence>
<gene>
    <name evidence="4" type="primary">yegD</name>
    <name evidence="4" type="ORF">GCM10008101_25920</name>
</gene>
<sequence length="508" mass="54272">MRVRKREFASSAVAGQRIAQAAYNARPCTGMNRVRIGIDFGTSYSAAGAVVDGQLQLVRFGDDRQFRTTAYFPQALPDPARFELTPALEAEVDALVRASRAEQARAATRARELRDATGGTTSFVARSESQLRRDALLAVRRDWLEAEVARARQSVAQLHDALYGDAAIDAYLAEGDGHLVVSPKSMLGYKLHGQARDVLVGIALHILEHIRMTASEQLGATVRHAVLGRPVEFRSSMGAAGGEQAIALLTEAAHGAGFDDISFLEEPAAAAFGYHRDLDEAQRTLVVDIGGGTTDVALAEVGGARAAPAILGAWGIAQGGTDVDLALSMRRFMPLFGKDHTRTPVHHYYEAAAVHDLQRQQAFRARRGFEDMPEPYGRRMLALQAPGQTVRLQQGVEAMKIALSTQAIHATSLDYIEPGLQVTSTGDELSDSARPYLHALSTLLENVRSQLDRAPDTVFLTGGMSRSPDVQRTVAALFPASALVRGDASLGVVSGLAVAAGTSAQVGG</sequence>
<dbReference type="Gene3D" id="3.90.640.10">
    <property type="entry name" value="Actin, Chain A, domain 4"/>
    <property type="match status" value="1"/>
</dbReference>
<dbReference type="Gene3D" id="3.30.420.40">
    <property type="match status" value="2"/>
</dbReference>
<dbReference type="Proteomes" id="UP000643403">
    <property type="component" value="Unassembled WGS sequence"/>
</dbReference>
<evidence type="ECO:0000256" key="2">
    <source>
        <dbReference type="ARBA" id="ARBA00022840"/>
    </source>
</evidence>
<evidence type="ECO:0000313" key="4">
    <source>
        <dbReference type="EMBL" id="GGZ70462.1"/>
    </source>
</evidence>
<dbReference type="PANTHER" id="PTHR19375">
    <property type="entry name" value="HEAT SHOCK PROTEIN 70KDA"/>
    <property type="match status" value="1"/>
</dbReference>
<evidence type="ECO:0000256" key="3">
    <source>
        <dbReference type="RuleBase" id="RU003322"/>
    </source>
</evidence>
<dbReference type="InterPro" id="IPR056546">
    <property type="entry name" value="MreB_MamK-like"/>
</dbReference>
<comment type="similarity">
    <text evidence="3">Belongs to the heat shock protein 70 family.</text>
</comment>
<dbReference type="InterPro" id="IPR043129">
    <property type="entry name" value="ATPase_NBD"/>
</dbReference>
<name>A0ABQ3C6A9_9GAMM</name>
<evidence type="ECO:0000256" key="1">
    <source>
        <dbReference type="ARBA" id="ARBA00022741"/>
    </source>
</evidence>
<keyword evidence="5" id="KW-1185">Reference proteome</keyword>
<proteinExistence type="inferred from homology"/>
<protein>
    <submittedName>
        <fullName evidence="4">Heat-shock protein Hsp70</fullName>
    </submittedName>
</protein>
<comment type="caution">
    <text evidence="4">The sequence shown here is derived from an EMBL/GenBank/DDBJ whole genome shotgun (WGS) entry which is preliminary data.</text>
</comment>
<dbReference type="SUPFAM" id="SSF53067">
    <property type="entry name" value="Actin-like ATPase domain"/>
    <property type="match status" value="2"/>
</dbReference>
<reference evidence="5" key="1">
    <citation type="journal article" date="2019" name="Int. J. Syst. Evol. Microbiol.">
        <title>The Global Catalogue of Microorganisms (GCM) 10K type strain sequencing project: providing services to taxonomists for standard genome sequencing and annotation.</title>
        <authorList>
            <consortium name="The Broad Institute Genomics Platform"/>
            <consortium name="The Broad Institute Genome Sequencing Center for Infectious Disease"/>
            <person name="Wu L."/>
            <person name="Ma J."/>
        </authorList>
    </citation>
    <scope>NUCLEOTIDE SEQUENCE [LARGE SCALE GENOMIC DNA]</scope>
    <source>
        <strain evidence="5">KCTC 22558</strain>
    </source>
</reference>
<dbReference type="InterPro" id="IPR013126">
    <property type="entry name" value="Hsp_70_fam"/>
</dbReference>
<dbReference type="Pfam" id="PF06723">
    <property type="entry name" value="MreB_Mbl"/>
    <property type="match status" value="1"/>
</dbReference>
<accession>A0ABQ3C6A9</accession>
<keyword evidence="2 3" id="KW-0067">ATP-binding</keyword>
<keyword evidence="1 3" id="KW-0547">Nucleotide-binding</keyword>